<dbReference type="Proteomes" id="UP000198531">
    <property type="component" value="Unassembled WGS sequence"/>
</dbReference>
<dbReference type="Gene3D" id="2.60.40.10">
    <property type="entry name" value="Immunoglobulins"/>
    <property type="match status" value="1"/>
</dbReference>
<evidence type="ECO:0000256" key="1">
    <source>
        <dbReference type="SAM" id="Phobius"/>
    </source>
</evidence>
<keyword evidence="1" id="KW-1133">Transmembrane helix</keyword>
<dbReference type="RefSeq" id="WP_089804336.1">
    <property type="nucleotide sequence ID" value="NZ_FOYT01000001.1"/>
</dbReference>
<dbReference type="AlphaFoldDB" id="A0A1I6G458"/>
<dbReference type="STRING" id="553469.SAMN04487947_0534"/>
<reference evidence="4" key="1">
    <citation type="submission" date="2016-10" db="EMBL/GenBank/DDBJ databases">
        <authorList>
            <person name="Varghese N."/>
            <person name="Submissions S."/>
        </authorList>
    </citation>
    <scope>NUCLEOTIDE SEQUENCE [LARGE SCALE GENOMIC DNA]</scope>
    <source>
        <strain evidence="4">CGMCC 1.7736</strain>
    </source>
</reference>
<dbReference type="InterPro" id="IPR013783">
    <property type="entry name" value="Ig-like_fold"/>
</dbReference>
<keyword evidence="4" id="KW-1185">Reference proteome</keyword>
<evidence type="ECO:0000313" key="4">
    <source>
        <dbReference type="Proteomes" id="UP000198531"/>
    </source>
</evidence>
<dbReference type="OrthoDB" id="300879at2157"/>
<dbReference type="SUPFAM" id="SSF49464">
    <property type="entry name" value="Carboxypeptidase regulatory domain-like"/>
    <property type="match status" value="1"/>
</dbReference>
<gene>
    <name evidence="3" type="ORF">SAMN04487947_0534</name>
</gene>
<feature type="domain" description="DUF7382" evidence="2">
    <location>
        <begin position="46"/>
        <end position="115"/>
    </location>
</feature>
<keyword evidence="1" id="KW-0812">Transmembrane</keyword>
<dbReference type="EMBL" id="FOYT01000001">
    <property type="protein sequence ID" value="SFR36931.1"/>
    <property type="molecule type" value="Genomic_DNA"/>
</dbReference>
<protein>
    <recommendedName>
        <fullName evidence="2">DUF7382 domain-containing protein</fullName>
    </recommendedName>
</protein>
<dbReference type="InterPro" id="IPR055806">
    <property type="entry name" value="DUF7382"/>
</dbReference>
<keyword evidence="1" id="KW-0472">Membrane</keyword>
<proteinExistence type="predicted"/>
<sequence length="156" mass="16251">MLDELRRFAADDRAIEGLPIRLVVALVVGVATMSVMLNMLSGVQGLAVTELDVKPTPDVMTLDGETAGERDVSLLVVDPDGDPVEGATVVVKDGTADIDGVATNETGPDGTATVTLAPDLRSNQEDGTLVVDVKPPAGSQFVDRRANTEILVVASR</sequence>
<evidence type="ECO:0000313" key="3">
    <source>
        <dbReference type="EMBL" id="SFR36931.1"/>
    </source>
</evidence>
<dbReference type="Pfam" id="PF24107">
    <property type="entry name" value="DUF7382"/>
    <property type="match status" value="1"/>
</dbReference>
<organism evidence="3 4">
    <name type="scientific">Halogeometricum rufum</name>
    <dbReference type="NCBI Taxonomy" id="553469"/>
    <lineage>
        <taxon>Archaea</taxon>
        <taxon>Methanobacteriati</taxon>
        <taxon>Methanobacteriota</taxon>
        <taxon>Stenosarchaea group</taxon>
        <taxon>Halobacteria</taxon>
        <taxon>Halobacteriales</taxon>
        <taxon>Haloferacaceae</taxon>
        <taxon>Halogeometricum</taxon>
    </lineage>
</organism>
<name>A0A1I6G458_9EURY</name>
<evidence type="ECO:0000259" key="2">
    <source>
        <dbReference type="Pfam" id="PF24107"/>
    </source>
</evidence>
<feature type="transmembrane region" description="Helical" evidence="1">
    <location>
        <begin position="20"/>
        <end position="40"/>
    </location>
</feature>
<dbReference type="InterPro" id="IPR008969">
    <property type="entry name" value="CarboxyPept-like_regulatory"/>
</dbReference>
<accession>A0A1I6G458</accession>